<dbReference type="EMBL" id="WBJY01000002">
    <property type="protein sequence ID" value="KAB1648023.1"/>
    <property type="molecule type" value="Genomic_DNA"/>
</dbReference>
<reference evidence="2 3" key="1">
    <citation type="submission" date="2019-09" db="EMBL/GenBank/DDBJ databases">
        <title>Phylogeny of genus Pseudoclavibacter and closely related genus.</title>
        <authorList>
            <person name="Li Y."/>
        </authorList>
    </citation>
    <scope>NUCLEOTIDE SEQUENCE [LARGE SCALE GENOMIC DNA]</scope>
    <source>
        <strain evidence="2 3">EGI 60007</strain>
    </source>
</reference>
<keyword evidence="3" id="KW-1185">Reference proteome</keyword>
<sequence>MVDGKHRDRSAHHHRSRLGRGLRGPHAANEQAQPRHRRPFGADVRARTPTRYLPRPPGPAAGQIAARWVAPREAINVMMPQAVMLRDHLMWTKSGVVWATWRLGGLPYGYAGAEAKKLVRAQHRALLQGMSGEALLVSVCAPESAATTAERLLGGAADRSEWRSEVELVHRELLREPSIERTYWLAVPLAGGDLRTRLRAAAAVAETEVRDALALPRRTPPAVLVDEAERAAGRVVDAIPTAFAPRPASPSEVAWLIDRACRRGLPPEPDDVRPAPTEPAGRFVAPTVLTDALLDEGAVTDLDSPPLVRNPFARRFLKVHGARSDDASYQVLLALTSGPKGGWAVPGGEWLAAIDRADVPVDWAVRLSISSGNEVRRRNRSAELSLRDQVEQQDAQSDELLVGQGAQLGEVAASLRDYAAALSRSEDEVEVQATTVLAIGGTSAVEAMQRASAVRQRFRLSEFRFDPPLGGQRQLWWAMQPGIPAQPLVRELAQLTTGGEFASAVPLVATELGDETGLQLGVNLTTGRRSPVLLDPAATIQADRSASIGIVAELGAGKSYALKKIAGDCVDRGARVVIIDRTEAREYATFATSLLPRDTAVVDLSDPAWSIDPLRLFGPDVGARYVRSLFASLLGVRPRDELGVELARLLEPEAARARGLRSLGDLRRELGRETGEAARRILGLVDLIAGTDLGRVLFDGGLPTLDLRARAIIPLTAGLALPTAQELDRQHLFAELPLEKLVGRAMYAFLTGIARQIAFTSRDLTLFCADECHHITTSPEGQAYVLDFLRDGRKHNAMALLASHDPHDFGDVRARGLIPVRMVMRHTDPVLAERALEWLDRGLERDPELVRELTEQTAPAGVDGVVDHARRGEAFLRDARQRIGKIRVVPPQRPERRAALGTTPITAGRRE</sequence>
<evidence type="ECO:0000256" key="1">
    <source>
        <dbReference type="SAM" id="MobiDB-lite"/>
    </source>
</evidence>
<dbReference type="AlphaFoldDB" id="A0A6H9WBI9"/>
<evidence type="ECO:0000313" key="3">
    <source>
        <dbReference type="Proteomes" id="UP000431744"/>
    </source>
</evidence>
<dbReference type="Pfam" id="PF12846">
    <property type="entry name" value="AAA_10"/>
    <property type="match status" value="1"/>
</dbReference>
<protein>
    <submittedName>
        <fullName evidence="2">ATP-binding protein</fullName>
    </submittedName>
</protein>
<dbReference type="SUPFAM" id="SSF52540">
    <property type="entry name" value="P-loop containing nucleoside triphosphate hydrolases"/>
    <property type="match status" value="1"/>
</dbReference>
<dbReference type="Proteomes" id="UP000431744">
    <property type="component" value="Unassembled WGS sequence"/>
</dbReference>
<comment type="caution">
    <text evidence="2">The sequence shown here is derived from an EMBL/GenBank/DDBJ whole genome shotgun (WGS) entry which is preliminary data.</text>
</comment>
<dbReference type="GO" id="GO:0005524">
    <property type="term" value="F:ATP binding"/>
    <property type="evidence" value="ECO:0007669"/>
    <property type="project" value="UniProtKB-KW"/>
</dbReference>
<dbReference type="Gene3D" id="3.40.50.300">
    <property type="entry name" value="P-loop containing nucleotide triphosphate hydrolases"/>
    <property type="match status" value="2"/>
</dbReference>
<organism evidence="2 3">
    <name type="scientific">Pseudoclavibacter endophyticus</name>
    <dbReference type="NCBI Taxonomy" id="1778590"/>
    <lineage>
        <taxon>Bacteria</taxon>
        <taxon>Bacillati</taxon>
        <taxon>Actinomycetota</taxon>
        <taxon>Actinomycetes</taxon>
        <taxon>Micrococcales</taxon>
        <taxon>Microbacteriaceae</taxon>
        <taxon>Pseudoclavibacter</taxon>
    </lineage>
</organism>
<feature type="region of interest" description="Disordered" evidence="1">
    <location>
        <begin position="892"/>
        <end position="911"/>
    </location>
</feature>
<accession>A0A6H9WBI9</accession>
<gene>
    <name evidence="2" type="ORF">F8O04_09820</name>
</gene>
<keyword evidence="2" id="KW-0067">ATP-binding</keyword>
<keyword evidence="2" id="KW-0547">Nucleotide-binding</keyword>
<proteinExistence type="predicted"/>
<feature type="region of interest" description="Disordered" evidence="1">
    <location>
        <begin position="1"/>
        <end position="61"/>
    </location>
</feature>
<dbReference type="InterPro" id="IPR027417">
    <property type="entry name" value="P-loop_NTPase"/>
</dbReference>
<feature type="compositionally biased region" description="Basic residues" evidence="1">
    <location>
        <begin position="7"/>
        <end position="20"/>
    </location>
</feature>
<dbReference type="OrthoDB" id="4647520at2"/>
<evidence type="ECO:0000313" key="2">
    <source>
        <dbReference type="EMBL" id="KAB1648023.1"/>
    </source>
</evidence>
<name>A0A6H9WBI9_9MICO</name>